<evidence type="ECO:0000259" key="1">
    <source>
        <dbReference type="Pfam" id="PF02625"/>
    </source>
</evidence>
<dbReference type="InterPro" id="IPR052698">
    <property type="entry name" value="MoCofactor_Util/Proc"/>
</dbReference>
<dbReference type="InterPro" id="IPR027051">
    <property type="entry name" value="XdhC_Rossmann_dom"/>
</dbReference>
<dbReference type="RefSeq" id="WP_256404655.1">
    <property type="nucleotide sequence ID" value="NZ_CP187151.1"/>
</dbReference>
<dbReference type="Proteomes" id="UP001597075">
    <property type="component" value="Unassembled WGS sequence"/>
</dbReference>
<organism evidence="3 4">
    <name type="scientific">Haloplanus ruber</name>
    <dbReference type="NCBI Taxonomy" id="869892"/>
    <lineage>
        <taxon>Archaea</taxon>
        <taxon>Methanobacteriati</taxon>
        <taxon>Methanobacteriota</taxon>
        <taxon>Stenosarchaea group</taxon>
        <taxon>Halobacteria</taxon>
        <taxon>Halobacteriales</taxon>
        <taxon>Haloferacaceae</taxon>
        <taxon>Haloplanus</taxon>
    </lineage>
</organism>
<protein>
    <submittedName>
        <fullName evidence="3">XdhC family protein</fullName>
    </submittedName>
</protein>
<accession>A0ABD6D1B3</accession>
<evidence type="ECO:0000259" key="2">
    <source>
        <dbReference type="Pfam" id="PF13478"/>
    </source>
</evidence>
<evidence type="ECO:0000313" key="3">
    <source>
        <dbReference type="EMBL" id="MFD1634407.1"/>
    </source>
</evidence>
<evidence type="ECO:0000313" key="4">
    <source>
        <dbReference type="Proteomes" id="UP001597075"/>
    </source>
</evidence>
<sequence length="379" mass="40370">MSDADLVPDDEWSAPESAVMASIRRGIEADETPVLATIVGVEGSAYRGPGAKMLVADDTGLGSITAGCLEDVLIDLAAEVRTEGHPRVERFDLTGDDDVWGLGVGCNGVIDVLLEPLDGSLRSALDAYDDGRESLVYTVVDADHAAAPVGARAVAVGDDPTPAAPPEWFGDDLASAARECRRAGDSKTVECPRPDGRIEVFVDHVTPPADLVVFGTGHDVRPVIELARRADFRVTVAGFRGADATAERFPAADTVRSLSPAQIRSELDLGPNTYTVVMTHNFVDDAIAVGELLESDVPYVGLMGPAERFEEIADEWRTEGRDPPTAALQRLYTPVGLDLGGGTPYQIAHSIVAELLAVRYGRTPAHLRAGESLERRLRP</sequence>
<dbReference type="PANTHER" id="PTHR30388:SF6">
    <property type="entry name" value="XANTHINE DEHYDROGENASE SUBUNIT A-RELATED"/>
    <property type="match status" value="1"/>
</dbReference>
<dbReference type="Pfam" id="PF13478">
    <property type="entry name" value="XdhC_C"/>
    <property type="match status" value="1"/>
</dbReference>
<dbReference type="Gene3D" id="3.40.50.720">
    <property type="entry name" value="NAD(P)-binding Rossmann-like Domain"/>
    <property type="match status" value="1"/>
</dbReference>
<dbReference type="EMBL" id="JBHUDL010000010">
    <property type="protein sequence ID" value="MFD1634407.1"/>
    <property type="molecule type" value="Genomic_DNA"/>
</dbReference>
<gene>
    <name evidence="3" type="ORF">ACFSBJ_11795</name>
</gene>
<dbReference type="Pfam" id="PF02625">
    <property type="entry name" value="XdhC_CoxI"/>
    <property type="match status" value="1"/>
</dbReference>
<dbReference type="InterPro" id="IPR003777">
    <property type="entry name" value="XdhC_CoxI"/>
</dbReference>
<keyword evidence="4" id="KW-1185">Reference proteome</keyword>
<proteinExistence type="predicted"/>
<name>A0ABD6D1B3_9EURY</name>
<dbReference type="AlphaFoldDB" id="A0ABD6D1B3"/>
<comment type="caution">
    <text evidence="3">The sequence shown here is derived from an EMBL/GenBank/DDBJ whole genome shotgun (WGS) entry which is preliminary data.</text>
</comment>
<dbReference type="PANTHER" id="PTHR30388">
    <property type="entry name" value="ALDEHYDE OXIDOREDUCTASE MOLYBDENUM COFACTOR ASSEMBLY PROTEIN"/>
    <property type="match status" value="1"/>
</dbReference>
<feature type="domain" description="XdhC- CoxI" evidence="1">
    <location>
        <begin position="28"/>
        <end position="92"/>
    </location>
</feature>
<reference evidence="3 4" key="1">
    <citation type="journal article" date="2019" name="Int. J. Syst. Evol. Microbiol.">
        <title>The Global Catalogue of Microorganisms (GCM) 10K type strain sequencing project: providing services to taxonomists for standard genome sequencing and annotation.</title>
        <authorList>
            <consortium name="The Broad Institute Genomics Platform"/>
            <consortium name="The Broad Institute Genome Sequencing Center for Infectious Disease"/>
            <person name="Wu L."/>
            <person name="Ma J."/>
        </authorList>
    </citation>
    <scope>NUCLEOTIDE SEQUENCE [LARGE SCALE GENOMIC DNA]</scope>
    <source>
        <strain evidence="3 4">CGMCC 1.10594</strain>
    </source>
</reference>
<feature type="domain" description="XdhC Rossmann" evidence="2">
    <location>
        <begin position="211"/>
        <end position="355"/>
    </location>
</feature>